<accession>A0A814PFQ0</accession>
<comment type="caution">
    <text evidence="2">The sequence shown here is derived from an EMBL/GenBank/DDBJ whole genome shotgun (WGS) entry which is preliminary data.</text>
</comment>
<keyword evidence="3" id="KW-1185">Reference proteome</keyword>
<dbReference type="Proteomes" id="UP000663879">
    <property type="component" value="Unassembled WGS sequence"/>
</dbReference>
<reference evidence="2" key="1">
    <citation type="submission" date="2021-02" db="EMBL/GenBank/DDBJ databases">
        <authorList>
            <person name="Nowell W R."/>
        </authorList>
    </citation>
    <scope>NUCLEOTIDE SEQUENCE</scope>
    <source>
        <strain evidence="2">Ploen Becks lab</strain>
    </source>
</reference>
<evidence type="ECO:0000256" key="1">
    <source>
        <dbReference type="SAM" id="Coils"/>
    </source>
</evidence>
<organism evidence="2 3">
    <name type="scientific">Brachionus calyciflorus</name>
    <dbReference type="NCBI Taxonomy" id="104777"/>
    <lineage>
        <taxon>Eukaryota</taxon>
        <taxon>Metazoa</taxon>
        <taxon>Spiralia</taxon>
        <taxon>Gnathifera</taxon>
        <taxon>Rotifera</taxon>
        <taxon>Eurotatoria</taxon>
        <taxon>Monogononta</taxon>
        <taxon>Pseudotrocha</taxon>
        <taxon>Ploima</taxon>
        <taxon>Brachionidae</taxon>
        <taxon>Brachionus</taxon>
    </lineage>
</organism>
<sequence>MAKSLFIKLKKLSKNCKNHKRCVICGQNHTAEFNCKETGIKTCANCNEAHTANYLGCSIFKSFKNKINDSKKNQNKENYSNIVKSSNSEIDNKLDILIENVKNVNQNFNNLNSKISDIEKNLNKKIEDVELKFNKQLENLEKNLNSEISKRCNEIKSKFVNALIDFTFILRPNTKPDPNTIENIYKLMQHLSGSSLIVDKNVVYNKFDELYKKKSYNA</sequence>
<dbReference type="AlphaFoldDB" id="A0A814PFQ0"/>
<dbReference type="EMBL" id="CAJNOC010007750">
    <property type="protein sequence ID" value="CAF1104220.1"/>
    <property type="molecule type" value="Genomic_DNA"/>
</dbReference>
<evidence type="ECO:0000313" key="3">
    <source>
        <dbReference type="Proteomes" id="UP000663879"/>
    </source>
</evidence>
<feature type="coiled-coil region" evidence="1">
    <location>
        <begin position="87"/>
        <end position="143"/>
    </location>
</feature>
<evidence type="ECO:0000313" key="2">
    <source>
        <dbReference type="EMBL" id="CAF1104220.1"/>
    </source>
</evidence>
<keyword evidence="1" id="KW-0175">Coiled coil</keyword>
<dbReference type="OrthoDB" id="7477923at2759"/>
<gene>
    <name evidence="2" type="ORF">OXX778_LOCUS21306</name>
</gene>
<proteinExistence type="predicted"/>
<protein>
    <submittedName>
        <fullName evidence="2">Uncharacterized protein</fullName>
    </submittedName>
</protein>
<name>A0A814PFQ0_9BILA</name>